<dbReference type="AlphaFoldDB" id="A0AA85J6W5"/>
<feature type="chain" id="PRO_5041696620" evidence="1">
    <location>
        <begin position="23"/>
        <end position="106"/>
    </location>
</feature>
<evidence type="ECO:0000313" key="2">
    <source>
        <dbReference type="Proteomes" id="UP000050795"/>
    </source>
</evidence>
<keyword evidence="2" id="KW-1185">Reference proteome</keyword>
<evidence type="ECO:0000313" key="3">
    <source>
        <dbReference type="WBParaSite" id="TREG1_132890.1"/>
    </source>
</evidence>
<reference evidence="3" key="2">
    <citation type="submission" date="2023-11" db="UniProtKB">
        <authorList>
            <consortium name="WormBaseParasite"/>
        </authorList>
    </citation>
    <scope>IDENTIFICATION</scope>
</reference>
<protein>
    <submittedName>
        <fullName evidence="3">Uncharacterized protein</fullName>
    </submittedName>
</protein>
<dbReference type="WBParaSite" id="TREG1_132890.1">
    <property type="protein sequence ID" value="TREG1_132890.1"/>
    <property type="gene ID" value="TREG1_132890"/>
</dbReference>
<evidence type="ECO:0000256" key="1">
    <source>
        <dbReference type="SAM" id="SignalP"/>
    </source>
</evidence>
<accession>A0AA85J6W5</accession>
<dbReference type="Proteomes" id="UP000050795">
    <property type="component" value="Unassembled WGS sequence"/>
</dbReference>
<keyword evidence="1" id="KW-0732">Signal</keyword>
<organism evidence="2 3">
    <name type="scientific">Trichobilharzia regenti</name>
    <name type="common">Nasal bird schistosome</name>
    <dbReference type="NCBI Taxonomy" id="157069"/>
    <lineage>
        <taxon>Eukaryota</taxon>
        <taxon>Metazoa</taxon>
        <taxon>Spiralia</taxon>
        <taxon>Lophotrochozoa</taxon>
        <taxon>Platyhelminthes</taxon>
        <taxon>Trematoda</taxon>
        <taxon>Digenea</taxon>
        <taxon>Strigeidida</taxon>
        <taxon>Schistosomatoidea</taxon>
        <taxon>Schistosomatidae</taxon>
        <taxon>Trichobilharzia</taxon>
    </lineage>
</organism>
<reference evidence="2" key="1">
    <citation type="submission" date="2022-06" db="EMBL/GenBank/DDBJ databases">
        <authorList>
            <person name="Berger JAMES D."/>
            <person name="Berger JAMES D."/>
        </authorList>
    </citation>
    <scope>NUCLEOTIDE SEQUENCE [LARGE SCALE GENOMIC DNA]</scope>
</reference>
<sequence length="106" mass="11834">MNPVLIGLLLFLSLSSSPIILSADAKVTQIDVPLGFSKNYEMFIKVEGIKFTLDDDQLVMKDADCTTTVDLSEPDHFEIQDKKAIREVTKICASWFAKGKKKARVL</sequence>
<feature type="signal peptide" evidence="1">
    <location>
        <begin position="1"/>
        <end position="22"/>
    </location>
</feature>
<proteinExistence type="predicted"/>
<name>A0AA85J6W5_TRIRE</name>